<dbReference type="Proteomes" id="UP000325013">
    <property type="component" value="Unassembled WGS sequence"/>
</dbReference>
<feature type="transmembrane region" description="Helical" evidence="1">
    <location>
        <begin position="109"/>
        <end position="127"/>
    </location>
</feature>
<dbReference type="Pfam" id="PF07331">
    <property type="entry name" value="TctB"/>
    <property type="match status" value="1"/>
</dbReference>
<dbReference type="InterPro" id="IPR009936">
    <property type="entry name" value="DUF1468"/>
</dbReference>
<dbReference type="AlphaFoldDB" id="A0A5C8G6F1"/>
<feature type="transmembrane region" description="Helical" evidence="1">
    <location>
        <begin position="132"/>
        <end position="151"/>
    </location>
</feature>
<accession>A0A5C8G6F1</accession>
<proteinExistence type="predicted"/>
<organism evidence="3 4">
    <name type="scientific">Brachyspira aalborgi</name>
    <dbReference type="NCBI Taxonomy" id="29522"/>
    <lineage>
        <taxon>Bacteria</taxon>
        <taxon>Pseudomonadati</taxon>
        <taxon>Spirochaetota</taxon>
        <taxon>Spirochaetia</taxon>
        <taxon>Brachyspirales</taxon>
        <taxon>Brachyspiraceae</taxon>
        <taxon>Brachyspira</taxon>
    </lineage>
</organism>
<feature type="domain" description="DUF1468" evidence="2">
    <location>
        <begin position="5"/>
        <end position="155"/>
    </location>
</feature>
<evidence type="ECO:0000313" key="4">
    <source>
        <dbReference type="Proteomes" id="UP000325013"/>
    </source>
</evidence>
<evidence type="ECO:0000256" key="1">
    <source>
        <dbReference type="SAM" id="Phobius"/>
    </source>
</evidence>
<comment type="caution">
    <text evidence="3">The sequence shown here is derived from an EMBL/GenBank/DDBJ whole genome shotgun (WGS) entry which is preliminary data.</text>
</comment>
<gene>
    <name evidence="3" type="ORF">EPJ67_05375</name>
</gene>
<reference evidence="3 4" key="1">
    <citation type="journal article" date="1992" name="Lakartidningen">
        <title>[Penicillin V and not amoxicillin is the first choice preparation in acute otitis].</title>
        <authorList>
            <person name="Kamme C."/>
            <person name="Lundgren K."/>
            <person name="Prellner K."/>
        </authorList>
    </citation>
    <scope>NUCLEOTIDE SEQUENCE [LARGE SCALE GENOMIC DNA]</scope>
    <source>
        <strain evidence="3 4">PC2777IV</strain>
    </source>
</reference>
<dbReference type="EMBL" id="SAYJ01000013">
    <property type="protein sequence ID" value="TXJ57279.1"/>
    <property type="molecule type" value="Genomic_DNA"/>
</dbReference>
<name>A0A5C8G6F1_9SPIR</name>
<dbReference type="RefSeq" id="WP_147528709.1">
    <property type="nucleotide sequence ID" value="NZ_SAYJ01000013.1"/>
</dbReference>
<feature type="transmembrane region" description="Helical" evidence="1">
    <location>
        <begin position="82"/>
        <end position="103"/>
    </location>
</feature>
<sequence length="155" mass="17484">MGSLIISIFFLILGGFFTINSIPLIKSSGSNVNLEPGVFPMFLGISLMVISIFMIVSYILININKKIKGKKLRGKNNNNSEVTLYAIKDIVLITIFIIIFIAIWQLINFFVALIILIFALFKLFGVFKLKNYIIFAISLSLVIYVVFILVLKLNL</sequence>
<evidence type="ECO:0000259" key="2">
    <source>
        <dbReference type="Pfam" id="PF07331"/>
    </source>
</evidence>
<evidence type="ECO:0000313" key="3">
    <source>
        <dbReference type="EMBL" id="TXJ57279.1"/>
    </source>
</evidence>
<feature type="transmembrane region" description="Helical" evidence="1">
    <location>
        <begin position="37"/>
        <end position="61"/>
    </location>
</feature>
<keyword evidence="1" id="KW-0812">Transmembrane</keyword>
<keyword evidence="1" id="KW-0472">Membrane</keyword>
<keyword evidence="1" id="KW-1133">Transmembrane helix</keyword>
<protein>
    <recommendedName>
        <fullName evidence="2">DUF1468 domain-containing protein</fullName>
    </recommendedName>
</protein>